<accession>A0A9P1GEW7</accession>
<evidence type="ECO:0000313" key="2">
    <source>
        <dbReference type="EMBL" id="CAL1164801.1"/>
    </source>
</evidence>
<dbReference type="InterPro" id="IPR036770">
    <property type="entry name" value="Ankyrin_rpt-contain_sf"/>
</dbReference>
<organism evidence="1">
    <name type="scientific">Cladocopium goreaui</name>
    <dbReference type="NCBI Taxonomy" id="2562237"/>
    <lineage>
        <taxon>Eukaryota</taxon>
        <taxon>Sar</taxon>
        <taxon>Alveolata</taxon>
        <taxon>Dinophyceae</taxon>
        <taxon>Suessiales</taxon>
        <taxon>Symbiodiniaceae</taxon>
        <taxon>Cladocopium</taxon>
    </lineage>
</organism>
<dbReference type="AlphaFoldDB" id="A0A9P1GEW7"/>
<comment type="caution">
    <text evidence="1">The sequence shown here is derived from an EMBL/GenBank/DDBJ whole genome shotgun (WGS) entry which is preliminary data.</text>
</comment>
<proteinExistence type="predicted"/>
<evidence type="ECO:0000313" key="1">
    <source>
        <dbReference type="EMBL" id="CAI4011426.1"/>
    </source>
</evidence>
<gene>
    <name evidence="1" type="ORF">C1SCF055_LOCUS36593</name>
</gene>
<reference evidence="1" key="1">
    <citation type="submission" date="2022-10" db="EMBL/GenBank/DDBJ databases">
        <authorList>
            <person name="Chen Y."/>
            <person name="Dougan E. K."/>
            <person name="Chan C."/>
            <person name="Rhodes N."/>
            <person name="Thang M."/>
        </authorList>
    </citation>
    <scope>NUCLEOTIDE SEQUENCE</scope>
</reference>
<dbReference type="Proteomes" id="UP001152797">
    <property type="component" value="Unassembled WGS sequence"/>
</dbReference>
<dbReference type="Gene3D" id="1.25.40.20">
    <property type="entry name" value="Ankyrin repeat-containing domain"/>
    <property type="match status" value="1"/>
</dbReference>
<dbReference type="OrthoDB" id="431785at2759"/>
<name>A0A9P1GEW7_9DINO</name>
<dbReference type="EMBL" id="CAMXCT020005112">
    <property type="protein sequence ID" value="CAL1164801.1"/>
    <property type="molecule type" value="Genomic_DNA"/>
</dbReference>
<keyword evidence="3" id="KW-1185">Reference proteome</keyword>
<sequence>MCKESCANHGHAESPVRRETAPSSFFAAVQSRDFEGALKSWGTSGEGVDLAEVDAKGESSLHLLARSKKYDDTCAALFAKVLAAASEILSHCNDAGQSFLHCAAGRLNCRILAQAVSECPQLAPLFVPWSSWVIGQNVICSRGDEWEE</sequence>
<reference evidence="2" key="2">
    <citation type="submission" date="2024-04" db="EMBL/GenBank/DDBJ databases">
        <authorList>
            <person name="Chen Y."/>
            <person name="Shah S."/>
            <person name="Dougan E. K."/>
            <person name="Thang M."/>
            <person name="Chan C."/>
        </authorList>
    </citation>
    <scope>NUCLEOTIDE SEQUENCE [LARGE SCALE GENOMIC DNA]</scope>
</reference>
<protein>
    <submittedName>
        <fullName evidence="1">Uncharacterized protein</fullName>
    </submittedName>
</protein>
<dbReference type="EMBL" id="CAMXCT030005112">
    <property type="protein sequence ID" value="CAL4798738.1"/>
    <property type="molecule type" value="Genomic_DNA"/>
</dbReference>
<evidence type="ECO:0000313" key="3">
    <source>
        <dbReference type="Proteomes" id="UP001152797"/>
    </source>
</evidence>
<dbReference type="EMBL" id="CAMXCT010005112">
    <property type="protein sequence ID" value="CAI4011426.1"/>
    <property type="molecule type" value="Genomic_DNA"/>
</dbReference>